<dbReference type="Proteomes" id="UP000019194">
    <property type="component" value="Unassembled WGS sequence"/>
</dbReference>
<evidence type="ECO:0000313" key="2">
    <source>
        <dbReference type="Proteomes" id="UP000019194"/>
    </source>
</evidence>
<proteinExistence type="predicted"/>
<evidence type="ECO:0000313" key="1">
    <source>
        <dbReference type="EMBL" id="CDL37941.1"/>
    </source>
</evidence>
<protein>
    <submittedName>
        <fullName evidence="1">Uncharacterized protein</fullName>
    </submittedName>
</protein>
<sequence length="39" mass="4888">MTISSRFDDLIHDSRCLAWLKNEWLKYNRFTRLKMLEKQ</sequence>
<name>A0A7G2INL9_CITFR</name>
<dbReference type="EMBL" id="CBWP010000032">
    <property type="protein sequence ID" value="CDL37941.1"/>
    <property type="molecule type" value="Genomic_DNA"/>
</dbReference>
<organism evidence="1 2">
    <name type="scientific">Citrobacter freundii</name>
    <dbReference type="NCBI Taxonomy" id="546"/>
    <lineage>
        <taxon>Bacteria</taxon>
        <taxon>Pseudomonadati</taxon>
        <taxon>Pseudomonadota</taxon>
        <taxon>Gammaproteobacteria</taxon>
        <taxon>Enterobacterales</taxon>
        <taxon>Enterobacteriaceae</taxon>
        <taxon>Citrobacter</taxon>
        <taxon>Citrobacter freundii complex</taxon>
    </lineage>
</organism>
<accession>A0A7G2INL9</accession>
<comment type="caution">
    <text evidence="1">The sequence shown here is derived from an EMBL/GenBank/DDBJ whole genome shotgun (WGS) entry which is preliminary data.</text>
</comment>
<dbReference type="AlphaFoldDB" id="A0A7G2INL9"/>
<reference evidence="1 2" key="1">
    <citation type="submission" date="2013-10" db="EMBL/GenBank/DDBJ databases">
        <title>Antibiotic resistance diversity of beta-lactamase producers in the General Hospital Vienna.</title>
        <authorList>
            <person name="Barisic I."/>
            <person name="Mitteregger D."/>
            <person name="Hirschl A.M."/>
            <person name="Noehammer C."/>
            <person name="Wiesinger-Mayr H."/>
        </authorList>
    </citation>
    <scope>NUCLEOTIDE SEQUENCE [LARGE SCALE GENOMIC DNA]</scope>
    <source>
        <strain evidence="1 2">ISC11</strain>
    </source>
</reference>